<dbReference type="InterPro" id="IPR013216">
    <property type="entry name" value="Methyltransf_11"/>
</dbReference>
<name>A0A563ESV6_9PSEU</name>
<feature type="domain" description="Methyltransferase type 11" evidence="1">
    <location>
        <begin position="53"/>
        <end position="147"/>
    </location>
</feature>
<dbReference type="CDD" id="cd02440">
    <property type="entry name" value="AdoMet_MTases"/>
    <property type="match status" value="1"/>
</dbReference>
<dbReference type="RefSeq" id="WP_146353453.1">
    <property type="nucleotide sequence ID" value="NZ_VOBR01000011.1"/>
</dbReference>
<reference evidence="2 3" key="1">
    <citation type="submission" date="2019-07" db="EMBL/GenBank/DDBJ databases">
        <title>Lentzea xizangensis sp. nov., isolated from Qinghai-Tibetan Plateau Soils.</title>
        <authorList>
            <person name="Huang J."/>
        </authorList>
    </citation>
    <scope>NUCLEOTIDE SEQUENCE [LARGE SCALE GENOMIC DNA]</scope>
    <source>
        <strain evidence="2 3">FXJ1.1311</strain>
    </source>
</reference>
<evidence type="ECO:0000259" key="1">
    <source>
        <dbReference type="Pfam" id="PF08241"/>
    </source>
</evidence>
<dbReference type="PANTHER" id="PTHR43591">
    <property type="entry name" value="METHYLTRANSFERASE"/>
    <property type="match status" value="1"/>
</dbReference>
<dbReference type="Gene3D" id="3.40.50.150">
    <property type="entry name" value="Vaccinia Virus protein VP39"/>
    <property type="match status" value="1"/>
</dbReference>
<dbReference type="SUPFAM" id="SSF53335">
    <property type="entry name" value="S-adenosyl-L-methionine-dependent methyltransferases"/>
    <property type="match status" value="1"/>
</dbReference>
<dbReference type="EMBL" id="VOBR01000011">
    <property type="protein sequence ID" value="TWP50733.1"/>
    <property type="molecule type" value="Genomic_DNA"/>
</dbReference>
<keyword evidence="2" id="KW-0808">Transferase</keyword>
<evidence type="ECO:0000313" key="3">
    <source>
        <dbReference type="Proteomes" id="UP000316639"/>
    </source>
</evidence>
<dbReference type="GO" id="GO:0008757">
    <property type="term" value="F:S-adenosylmethionine-dependent methyltransferase activity"/>
    <property type="evidence" value="ECO:0007669"/>
    <property type="project" value="InterPro"/>
</dbReference>
<accession>A0A563ESV6</accession>
<evidence type="ECO:0000313" key="2">
    <source>
        <dbReference type="EMBL" id="TWP50733.1"/>
    </source>
</evidence>
<proteinExistence type="predicted"/>
<organism evidence="2 3">
    <name type="scientific">Lentzea tibetensis</name>
    <dbReference type="NCBI Taxonomy" id="2591470"/>
    <lineage>
        <taxon>Bacteria</taxon>
        <taxon>Bacillati</taxon>
        <taxon>Actinomycetota</taxon>
        <taxon>Actinomycetes</taxon>
        <taxon>Pseudonocardiales</taxon>
        <taxon>Pseudonocardiaceae</taxon>
        <taxon>Lentzea</taxon>
    </lineage>
</organism>
<dbReference type="AlphaFoldDB" id="A0A563ESV6"/>
<sequence length="268" mass="28595">MPDVYATISQADAAVVEQLAGILELRAADPQQQEMRTAYLSDVDFPPSARVAEIGCGTGPVARTLAALPGVGEVVGVDPSPLFVEKARELARDLPNLTFVLGDGREVPLEDDSFDVVVFHTTLCHIPSPDEALAEARRLLRPGGTLAVFDGDYVTVSVAHSPNDPLQACADACAENLIHDPWLARKLPVLLRDAGFGDIRLRGHSYVEAPSSGGYLLAVIDRGADALHSAGRISGDMAAALKSEARRRSDEGEFYGHINYLSAVARRS</sequence>
<keyword evidence="3" id="KW-1185">Reference proteome</keyword>
<dbReference type="GO" id="GO:0032259">
    <property type="term" value="P:methylation"/>
    <property type="evidence" value="ECO:0007669"/>
    <property type="project" value="UniProtKB-KW"/>
</dbReference>
<keyword evidence="2" id="KW-0489">Methyltransferase</keyword>
<dbReference type="OrthoDB" id="9795634at2"/>
<comment type="caution">
    <text evidence="2">The sequence shown here is derived from an EMBL/GenBank/DDBJ whole genome shotgun (WGS) entry which is preliminary data.</text>
</comment>
<dbReference type="InterPro" id="IPR029063">
    <property type="entry name" value="SAM-dependent_MTases_sf"/>
</dbReference>
<dbReference type="PANTHER" id="PTHR43591:SF110">
    <property type="entry name" value="RHODANESE DOMAIN-CONTAINING PROTEIN"/>
    <property type="match status" value="1"/>
</dbReference>
<gene>
    <name evidence="2" type="ORF">FKR81_19185</name>
</gene>
<dbReference type="Proteomes" id="UP000316639">
    <property type="component" value="Unassembled WGS sequence"/>
</dbReference>
<protein>
    <submittedName>
        <fullName evidence="2">Methyltransferase domain-containing protein</fullName>
    </submittedName>
</protein>
<dbReference type="Pfam" id="PF08241">
    <property type="entry name" value="Methyltransf_11"/>
    <property type="match status" value="1"/>
</dbReference>